<proteinExistence type="predicted"/>
<dbReference type="HOGENOM" id="CLU_034947_0_0_1"/>
<dbReference type="InParanoid" id="A0A0C3GDF8"/>
<dbReference type="Proteomes" id="UP000054321">
    <property type="component" value="Unassembled WGS sequence"/>
</dbReference>
<dbReference type="EMBL" id="KN832891">
    <property type="protein sequence ID" value="KIM94195.1"/>
    <property type="molecule type" value="Genomic_DNA"/>
</dbReference>
<reference evidence="3" key="2">
    <citation type="submission" date="2015-01" db="EMBL/GenBank/DDBJ databases">
        <title>Evolutionary Origins and Diversification of the Mycorrhizal Mutualists.</title>
        <authorList>
            <consortium name="DOE Joint Genome Institute"/>
            <consortium name="Mycorrhizal Genomics Consortium"/>
            <person name="Kohler A."/>
            <person name="Kuo A."/>
            <person name="Nagy L.G."/>
            <person name="Floudas D."/>
            <person name="Copeland A."/>
            <person name="Barry K.W."/>
            <person name="Cichocki N."/>
            <person name="Veneault-Fourrey C."/>
            <person name="LaButti K."/>
            <person name="Lindquist E.A."/>
            <person name="Lipzen A."/>
            <person name="Lundell T."/>
            <person name="Morin E."/>
            <person name="Murat C."/>
            <person name="Riley R."/>
            <person name="Ohm R."/>
            <person name="Sun H."/>
            <person name="Tunlid A."/>
            <person name="Henrissat B."/>
            <person name="Grigoriev I.V."/>
            <person name="Hibbett D.S."/>
            <person name="Martin F."/>
        </authorList>
    </citation>
    <scope>NUCLEOTIDE SEQUENCE [LARGE SCALE GENOMIC DNA]</scope>
    <source>
        <strain evidence="3">Zn</strain>
    </source>
</reference>
<protein>
    <submittedName>
        <fullName evidence="2">Uncharacterized protein</fullName>
    </submittedName>
</protein>
<feature type="transmembrane region" description="Helical" evidence="1">
    <location>
        <begin position="211"/>
        <end position="232"/>
    </location>
</feature>
<sequence>MATSTGIPVITSFAHKPLTTTYTPPADCSGLYQTGGVYFVDLSLSCLPPSASTDATDFFSPGIACPSGYYSACHDTRGLSSITTVTCCPFRGDISLSCVDPGTLSEVWATLFCSWIAPSTTTLSITLSTNGGTTSTSGVQFISPAGLNAYGVRMVYESTDLLTSTTNKPAQTSAPLTISISNTAATTTTTAASQTQSTSPPSTKSTSATTIAIAVVIPVVALIVLIAAYMWWRKQRQGKMELVTVSEFYGKPPVDELPEYLELLDISQTYWSYGSSDRDEFS</sequence>
<gene>
    <name evidence="2" type="ORF">OIDMADRAFT_149555</name>
</gene>
<keyword evidence="1" id="KW-1133">Transmembrane helix</keyword>
<dbReference type="AlphaFoldDB" id="A0A0C3GDF8"/>
<keyword evidence="3" id="KW-1185">Reference proteome</keyword>
<evidence type="ECO:0000256" key="1">
    <source>
        <dbReference type="SAM" id="Phobius"/>
    </source>
</evidence>
<keyword evidence="1" id="KW-0472">Membrane</keyword>
<keyword evidence="1" id="KW-0812">Transmembrane</keyword>
<organism evidence="2 3">
    <name type="scientific">Oidiodendron maius (strain Zn)</name>
    <dbReference type="NCBI Taxonomy" id="913774"/>
    <lineage>
        <taxon>Eukaryota</taxon>
        <taxon>Fungi</taxon>
        <taxon>Dikarya</taxon>
        <taxon>Ascomycota</taxon>
        <taxon>Pezizomycotina</taxon>
        <taxon>Leotiomycetes</taxon>
        <taxon>Leotiomycetes incertae sedis</taxon>
        <taxon>Myxotrichaceae</taxon>
        <taxon>Oidiodendron</taxon>
    </lineage>
</organism>
<name>A0A0C3GDF8_OIDMZ</name>
<evidence type="ECO:0000313" key="2">
    <source>
        <dbReference type="EMBL" id="KIM94195.1"/>
    </source>
</evidence>
<accession>A0A0C3GDF8</accession>
<dbReference type="OrthoDB" id="4770059at2759"/>
<dbReference type="STRING" id="913774.A0A0C3GDF8"/>
<reference evidence="2 3" key="1">
    <citation type="submission" date="2014-04" db="EMBL/GenBank/DDBJ databases">
        <authorList>
            <consortium name="DOE Joint Genome Institute"/>
            <person name="Kuo A."/>
            <person name="Martino E."/>
            <person name="Perotto S."/>
            <person name="Kohler A."/>
            <person name="Nagy L.G."/>
            <person name="Floudas D."/>
            <person name="Copeland A."/>
            <person name="Barry K.W."/>
            <person name="Cichocki N."/>
            <person name="Veneault-Fourrey C."/>
            <person name="LaButti K."/>
            <person name="Lindquist E.A."/>
            <person name="Lipzen A."/>
            <person name="Lundell T."/>
            <person name="Morin E."/>
            <person name="Murat C."/>
            <person name="Sun H."/>
            <person name="Tunlid A."/>
            <person name="Henrissat B."/>
            <person name="Grigoriev I.V."/>
            <person name="Hibbett D.S."/>
            <person name="Martin F."/>
            <person name="Nordberg H.P."/>
            <person name="Cantor M.N."/>
            <person name="Hua S.X."/>
        </authorList>
    </citation>
    <scope>NUCLEOTIDE SEQUENCE [LARGE SCALE GENOMIC DNA]</scope>
    <source>
        <strain evidence="2 3">Zn</strain>
    </source>
</reference>
<evidence type="ECO:0000313" key="3">
    <source>
        <dbReference type="Proteomes" id="UP000054321"/>
    </source>
</evidence>